<proteinExistence type="predicted"/>
<reference evidence="2 3" key="1">
    <citation type="journal article" date="2024" name="G3 (Bethesda)">
        <title>Genome assembly of Hibiscus sabdariffa L. provides insights into metabolisms of medicinal natural products.</title>
        <authorList>
            <person name="Kim T."/>
        </authorList>
    </citation>
    <scope>NUCLEOTIDE SEQUENCE [LARGE SCALE GENOMIC DNA]</scope>
    <source>
        <strain evidence="2">TK-2024</strain>
        <tissue evidence="2">Old leaves</tissue>
    </source>
</reference>
<dbReference type="EMBL" id="JBBPBN010000030">
    <property type="protein sequence ID" value="KAK9004498.1"/>
    <property type="molecule type" value="Genomic_DNA"/>
</dbReference>
<accession>A0ABR2QUV0</accession>
<dbReference type="Proteomes" id="UP001396334">
    <property type="component" value="Unassembled WGS sequence"/>
</dbReference>
<organism evidence="2 3">
    <name type="scientific">Hibiscus sabdariffa</name>
    <name type="common">roselle</name>
    <dbReference type="NCBI Taxonomy" id="183260"/>
    <lineage>
        <taxon>Eukaryota</taxon>
        <taxon>Viridiplantae</taxon>
        <taxon>Streptophyta</taxon>
        <taxon>Embryophyta</taxon>
        <taxon>Tracheophyta</taxon>
        <taxon>Spermatophyta</taxon>
        <taxon>Magnoliopsida</taxon>
        <taxon>eudicotyledons</taxon>
        <taxon>Gunneridae</taxon>
        <taxon>Pentapetalae</taxon>
        <taxon>rosids</taxon>
        <taxon>malvids</taxon>
        <taxon>Malvales</taxon>
        <taxon>Malvaceae</taxon>
        <taxon>Malvoideae</taxon>
        <taxon>Hibiscus</taxon>
    </lineage>
</organism>
<protein>
    <submittedName>
        <fullName evidence="2">Uncharacterized protein</fullName>
    </submittedName>
</protein>
<feature type="compositionally biased region" description="Polar residues" evidence="1">
    <location>
        <begin position="129"/>
        <end position="158"/>
    </location>
</feature>
<gene>
    <name evidence="2" type="ORF">V6N11_041969</name>
</gene>
<evidence type="ECO:0000256" key="1">
    <source>
        <dbReference type="SAM" id="MobiDB-lite"/>
    </source>
</evidence>
<feature type="region of interest" description="Disordered" evidence="1">
    <location>
        <begin position="129"/>
        <end position="172"/>
    </location>
</feature>
<comment type="caution">
    <text evidence="2">The sequence shown here is derived from an EMBL/GenBank/DDBJ whole genome shotgun (WGS) entry which is preliminary data.</text>
</comment>
<evidence type="ECO:0000313" key="3">
    <source>
        <dbReference type="Proteomes" id="UP001396334"/>
    </source>
</evidence>
<keyword evidence="3" id="KW-1185">Reference proteome</keyword>
<evidence type="ECO:0000313" key="2">
    <source>
        <dbReference type="EMBL" id="KAK9004498.1"/>
    </source>
</evidence>
<sequence length="172" mass="18479">MVSVAVRSWEKIQNSSVPSYDSKRQWSTALTLLKKPSETQGVVPPQEVTSSINSILRRSSSPEEEVVVNAHQEFGHLDEAVEPVLPIAGEAELPIVGEPELSLGSQSGSILPCGDNEQATAIEGTELMANSQSQQADAIPSNEPNQQHMNHLPTQSHGMVTRSRNVEGCSNG</sequence>
<name>A0ABR2QUV0_9ROSI</name>